<keyword evidence="1" id="KW-0472">Membrane</keyword>
<name>A0A4Y2FBB7_ARAVE</name>
<keyword evidence="1" id="KW-1133">Transmembrane helix</keyword>
<dbReference type="Proteomes" id="UP000499080">
    <property type="component" value="Unassembled WGS sequence"/>
</dbReference>
<keyword evidence="1" id="KW-0812">Transmembrane</keyword>
<evidence type="ECO:0000313" key="3">
    <source>
        <dbReference type="Proteomes" id="UP000499080"/>
    </source>
</evidence>
<feature type="transmembrane region" description="Helical" evidence="1">
    <location>
        <begin position="73"/>
        <end position="93"/>
    </location>
</feature>
<reference evidence="2 3" key="1">
    <citation type="journal article" date="2019" name="Sci. Rep.">
        <title>Orb-weaving spider Araneus ventricosus genome elucidates the spidroin gene catalogue.</title>
        <authorList>
            <person name="Kono N."/>
            <person name="Nakamura H."/>
            <person name="Ohtoshi R."/>
            <person name="Moran D.A.P."/>
            <person name="Shinohara A."/>
            <person name="Yoshida Y."/>
            <person name="Fujiwara M."/>
            <person name="Mori M."/>
            <person name="Tomita M."/>
            <person name="Arakawa K."/>
        </authorList>
    </citation>
    <scope>NUCLEOTIDE SEQUENCE [LARGE SCALE GENOMIC DNA]</scope>
</reference>
<evidence type="ECO:0000256" key="1">
    <source>
        <dbReference type="SAM" id="Phobius"/>
    </source>
</evidence>
<keyword evidence="3" id="KW-1185">Reference proteome</keyword>
<sequence>MFCRTVKARRSLCHVFSLHVSRNAASRDWSNGKNNLRGLRESHAFIRADVTGDEEAACTRMILNNRVPGIRVGLIYLTGTSFGHVFSACFRIIRPLMSLNQRSPD</sequence>
<proteinExistence type="predicted"/>
<protein>
    <submittedName>
        <fullName evidence="2">Uncharacterized protein</fullName>
    </submittedName>
</protein>
<gene>
    <name evidence="2" type="ORF">AVEN_186613_1</name>
</gene>
<organism evidence="2 3">
    <name type="scientific">Araneus ventricosus</name>
    <name type="common">Orbweaver spider</name>
    <name type="synonym">Epeira ventricosa</name>
    <dbReference type="NCBI Taxonomy" id="182803"/>
    <lineage>
        <taxon>Eukaryota</taxon>
        <taxon>Metazoa</taxon>
        <taxon>Ecdysozoa</taxon>
        <taxon>Arthropoda</taxon>
        <taxon>Chelicerata</taxon>
        <taxon>Arachnida</taxon>
        <taxon>Araneae</taxon>
        <taxon>Araneomorphae</taxon>
        <taxon>Entelegynae</taxon>
        <taxon>Araneoidea</taxon>
        <taxon>Araneidae</taxon>
        <taxon>Araneus</taxon>
    </lineage>
</organism>
<dbReference type="AlphaFoldDB" id="A0A4Y2FBB7"/>
<dbReference type="EMBL" id="BGPR01095526">
    <property type="protein sequence ID" value="GBM38810.1"/>
    <property type="molecule type" value="Genomic_DNA"/>
</dbReference>
<evidence type="ECO:0000313" key="2">
    <source>
        <dbReference type="EMBL" id="GBM38810.1"/>
    </source>
</evidence>
<accession>A0A4Y2FBB7</accession>
<comment type="caution">
    <text evidence="2">The sequence shown here is derived from an EMBL/GenBank/DDBJ whole genome shotgun (WGS) entry which is preliminary data.</text>
</comment>